<keyword evidence="5" id="KW-1185">Reference proteome</keyword>
<proteinExistence type="predicted"/>
<feature type="compositionally biased region" description="Low complexity" evidence="3">
    <location>
        <begin position="127"/>
        <end position="149"/>
    </location>
</feature>
<accession>A0A6S7KEF4</accession>
<feature type="compositionally biased region" description="Basic and acidic residues" evidence="3">
    <location>
        <begin position="150"/>
        <end position="159"/>
    </location>
</feature>
<feature type="compositionally biased region" description="Low complexity" evidence="3">
    <location>
        <begin position="74"/>
        <end position="85"/>
    </location>
</feature>
<dbReference type="Proteomes" id="UP001152795">
    <property type="component" value="Unassembled WGS sequence"/>
</dbReference>
<dbReference type="Gene3D" id="1.20.5.170">
    <property type="match status" value="1"/>
</dbReference>
<reference evidence="4" key="1">
    <citation type="submission" date="2020-04" db="EMBL/GenBank/DDBJ databases">
        <authorList>
            <person name="Alioto T."/>
            <person name="Alioto T."/>
            <person name="Gomez Garrido J."/>
        </authorList>
    </citation>
    <scope>NUCLEOTIDE SEQUENCE</scope>
    <source>
        <strain evidence="4">A484AB</strain>
    </source>
</reference>
<dbReference type="Pfam" id="PF00261">
    <property type="entry name" value="Tropomyosin"/>
    <property type="match status" value="1"/>
</dbReference>
<dbReference type="OrthoDB" id="10553642at2759"/>
<sequence length="413" mass="47562">MSTENHTFVAKKTSITRPTVLQSFNTEVNPSSYRDEILEQHSFLGDGFENQFHSTRKVFEAKEQEKNQRSPTVSGSPSPAHPSSPVTERIQSFSELKQRFEADGNNNNVQALSPRGTRHTSYGVGNARHSWASSSSPNSSRRSSDASTECSDRNRRPNDMSIIREKIAIAKEELAEANERRDVAERAYAEVKHRIMLSKSQSRSLRDQIRSLEETMERKEKKINEGTKRLAARNVVIDQNRRAAKFYEKDIEHESEMVDELSEKIEAAKERKRETVQRIRGLTQRIPPVKVAIEKAETRLDEARKKSRRFEDILTKSSIRLKNARTLQANAAERTSFKGLEVAEVHKKISEQKERLKKAKADINYVEYRKELLVDQLAECRNDIRNVVVRLKPHQQQKALGFMYTRLPMSEDL</sequence>
<name>A0A6S7KEF4_PARCT</name>
<dbReference type="EMBL" id="CACRXK020014285">
    <property type="protein sequence ID" value="CAB4026583.1"/>
    <property type="molecule type" value="Genomic_DNA"/>
</dbReference>
<gene>
    <name evidence="4" type="ORF">PACLA_8A059927</name>
</gene>
<comment type="caution">
    <text evidence="4">The sequence shown here is derived from an EMBL/GenBank/DDBJ whole genome shotgun (WGS) entry which is preliminary data.</text>
</comment>
<protein>
    <submittedName>
        <fullName evidence="4">Uncharacterized protein</fullName>
    </submittedName>
</protein>
<evidence type="ECO:0000256" key="3">
    <source>
        <dbReference type="SAM" id="MobiDB-lite"/>
    </source>
</evidence>
<feature type="region of interest" description="Disordered" evidence="3">
    <location>
        <begin position="61"/>
        <end position="89"/>
    </location>
</feature>
<dbReference type="SUPFAM" id="SSF57997">
    <property type="entry name" value="Tropomyosin"/>
    <property type="match status" value="1"/>
</dbReference>
<keyword evidence="1 2" id="KW-0175">Coiled coil</keyword>
<organism evidence="4 5">
    <name type="scientific">Paramuricea clavata</name>
    <name type="common">Red gorgonian</name>
    <name type="synonym">Violescent sea-whip</name>
    <dbReference type="NCBI Taxonomy" id="317549"/>
    <lineage>
        <taxon>Eukaryota</taxon>
        <taxon>Metazoa</taxon>
        <taxon>Cnidaria</taxon>
        <taxon>Anthozoa</taxon>
        <taxon>Octocorallia</taxon>
        <taxon>Malacalcyonacea</taxon>
        <taxon>Plexauridae</taxon>
        <taxon>Paramuricea</taxon>
    </lineage>
</organism>
<dbReference type="InterPro" id="IPR000533">
    <property type="entry name" value="Tropomyosin"/>
</dbReference>
<evidence type="ECO:0000256" key="2">
    <source>
        <dbReference type="SAM" id="Coils"/>
    </source>
</evidence>
<evidence type="ECO:0000256" key="1">
    <source>
        <dbReference type="ARBA" id="ARBA00023054"/>
    </source>
</evidence>
<dbReference type="AlphaFoldDB" id="A0A6S7KEF4"/>
<evidence type="ECO:0000313" key="5">
    <source>
        <dbReference type="Proteomes" id="UP001152795"/>
    </source>
</evidence>
<feature type="coiled-coil region" evidence="2">
    <location>
        <begin position="160"/>
        <end position="313"/>
    </location>
</feature>
<feature type="region of interest" description="Disordered" evidence="3">
    <location>
        <begin position="104"/>
        <end position="159"/>
    </location>
</feature>
<evidence type="ECO:0000313" key="4">
    <source>
        <dbReference type="EMBL" id="CAB4026583.1"/>
    </source>
</evidence>